<dbReference type="Proteomes" id="UP001385951">
    <property type="component" value="Unassembled WGS sequence"/>
</dbReference>
<dbReference type="EMBL" id="JASBNA010000032">
    <property type="protein sequence ID" value="KAK7683137.1"/>
    <property type="molecule type" value="Genomic_DNA"/>
</dbReference>
<comment type="caution">
    <text evidence="1">The sequence shown here is derived from an EMBL/GenBank/DDBJ whole genome shotgun (WGS) entry which is preliminary data.</text>
</comment>
<sequence>MLIVAQILAGIMERSRHPYTVTTTAISSSVLRAAEETTETTKSSIPFEKLSTA</sequence>
<proteinExistence type="predicted"/>
<keyword evidence="2" id="KW-1185">Reference proteome</keyword>
<evidence type="ECO:0000313" key="2">
    <source>
        <dbReference type="Proteomes" id="UP001385951"/>
    </source>
</evidence>
<evidence type="ECO:0000313" key="1">
    <source>
        <dbReference type="EMBL" id="KAK7683137.1"/>
    </source>
</evidence>
<protein>
    <submittedName>
        <fullName evidence="1">Uncharacterized protein</fullName>
    </submittedName>
</protein>
<dbReference type="AlphaFoldDB" id="A0AAW0FSR3"/>
<gene>
    <name evidence="1" type="ORF">QCA50_013810</name>
</gene>
<name>A0AAW0FSR3_9APHY</name>
<organism evidence="1 2">
    <name type="scientific">Cerrena zonata</name>
    <dbReference type="NCBI Taxonomy" id="2478898"/>
    <lineage>
        <taxon>Eukaryota</taxon>
        <taxon>Fungi</taxon>
        <taxon>Dikarya</taxon>
        <taxon>Basidiomycota</taxon>
        <taxon>Agaricomycotina</taxon>
        <taxon>Agaricomycetes</taxon>
        <taxon>Polyporales</taxon>
        <taxon>Cerrenaceae</taxon>
        <taxon>Cerrena</taxon>
    </lineage>
</organism>
<reference evidence="1 2" key="1">
    <citation type="submission" date="2022-09" db="EMBL/GenBank/DDBJ databases">
        <authorList>
            <person name="Palmer J.M."/>
        </authorList>
    </citation>
    <scope>NUCLEOTIDE SEQUENCE [LARGE SCALE GENOMIC DNA]</scope>
    <source>
        <strain evidence="1 2">DSM 7382</strain>
    </source>
</reference>
<accession>A0AAW0FSR3</accession>